<evidence type="ECO:0000256" key="1">
    <source>
        <dbReference type="SAM" id="MobiDB-lite"/>
    </source>
</evidence>
<feature type="compositionally biased region" description="Gly residues" evidence="1">
    <location>
        <begin position="103"/>
        <end position="114"/>
    </location>
</feature>
<organism evidence="3 4">
    <name type="scientific">Janibacter indicus</name>
    <dbReference type="NCBI Taxonomy" id="857417"/>
    <lineage>
        <taxon>Bacteria</taxon>
        <taxon>Bacillati</taxon>
        <taxon>Actinomycetota</taxon>
        <taxon>Actinomycetes</taxon>
        <taxon>Micrococcales</taxon>
        <taxon>Intrasporangiaceae</taxon>
        <taxon>Janibacter</taxon>
    </lineage>
</organism>
<evidence type="ECO:0000313" key="4">
    <source>
        <dbReference type="Proteomes" id="UP000192634"/>
    </source>
</evidence>
<reference evidence="2 5" key="2">
    <citation type="submission" date="2020-10" db="EMBL/GenBank/DDBJ databases">
        <title>Janibacter indicus TT2 genome sequence.</title>
        <authorList>
            <person name="Lee K."/>
            <person name="Ganzorig M."/>
        </authorList>
    </citation>
    <scope>NUCLEOTIDE SEQUENCE [LARGE SCALE GENOMIC DNA]</scope>
    <source>
        <strain evidence="2 5">TT2</strain>
    </source>
</reference>
<dbReference type="RefSeq" id="WP_084451939.1">
    <property type="nucleotide sequence ID" value="NZ_CP062789.1"/>
</dbReference>
<gene>
    <name evidence="2" type="ORF">IGS73_08760</name>
    <name evidence="3" type="ORF">SAMN06296429_11076</name>
</gene>
<dbReference type="EMBL" id="CP062789">
    <property type="protein sequence ID" value="QOK24393.1"/>
    <property type="molecule type" value="Genomic_DNA"/>
</dbReference>
<dbReference type="InterPro" id="IPR011049">
    <property type="entry name" value="Serralysin-like_metalloprot_C"/>
</dbReference>
<reference evidence="3 4" key="1">
    <citation type="submission" date="2017-04" db="EMBL/GenBank/DDBJ databases">
        <authorList>
            <person name="Afonso C.L."/>
            <person name="Miller P.J."/>
            <person name="Scott M.A."/>
            <person name="Spackman E."/>
            <person name="Goraichik I."/>
            <person name="Dimitrov K.M."/>
            <person name="Suarez D.L."/>
            <person name="Swayne D.E."/>
        </authorList>
    </citation>
    <scope>NUCLEOTIDE SEQUENCE [LARGE SCALE GENOMIC DNA]</scope>
    <source>
        <strain evidence="3 4">CGMCC 1.12511</strain>
    </source>
</reference>
<feature type="region of interest" description="Disordered" evidence="1">
    <location>
        <begin position="97"/>
        <end position="166"/>
    </location>
</feature>
<name>A0A1W2C6S1_9MICO</name>
<dbReference type="Proteomes" id="UP000593998">
    <property type="component" value="Chromosome"/>
</dbReference>
<sequence length="166" mass="17346">MGIFARNRQLEQERAPDYLQHVQATAASLERAQHTRDQAIVAARRHHKLADVSTAAGLSLSRVKQIVAPYDRAGAGPMAKLPPITENDLNLERRDRALHDAGGAAGVEIDGGPGNDLLDSDSDQPGADKLVGGPGNDRLIAGGDGTGTPNVSGPDRCVITRASATS</sequence>
<accession>A0A1W2C6S1</accession>
<evidence type="ECO:0000313" key="5">
    <source>
        <dbReference type="Proteomes" id="UP000593998"/>
    </source>
</evidence>
<dbReference type="AlphaFoldDB" id="A0A1W2C6S1"/>
<dbReference type="Proteomes" id="UP000192634">
    <property type="component" value="Unassembled WGS sequence"/>
</dbReference>
<protein>
    <recommendedName>
        <fullName evidence="6">Hemolysin-type calcium-binding repeat-containing protein</fullName>
    </recommendedName>
</protein>
<evidence type="ECO:0000313" key="2">
    <source>
        <dbReference type="EMBL" id="QOK24393.1"/>
    </source>
</evidence>
<dbReference type="SUPFAM" id="SSF51120">
    <property type="entry name" value="beta-Roll"/>
    <property type="match status" value="1"/>
</dbReference>
<evidence type="ECO:0000313" key="3">
    <source>
        <dbReference type="EMBL" id="SMC80806.1"/>
    </source>
</evidence>
<dbReference type="EMBL" id="FWXN01000010">
    <property type="protein sequence ID" value="SMC80806.1"/>
    <property type="molecule type" value="Genomic_DNA"/>
</dbReference>
<evidence type="ECO:0008006" key="6">
    <source>
        <dbReference type="Google" id="ProtNLM"/>
    </source>
</evidence>
<proteinExistence type="predicted"/>